<evidence type="ECO:0000313" key="3">
    <source>
        <dbReference type="EMBL" id="EJT71947.1"/>
    </source>
</evidence>
<feature type="compositionally biased region" description="Gly residues" evidence="1">
    <location>
        <begin position="142"/>
        <end position="156"/>
    </location>
</feature>
<dbReference type="SUPFAM" id="SSF53448">
    <property type="entry name" value="Nucleotide-diphospho-sugar transferases"/>
    <property type="match status" value="1"/>
</dbReference>
<feature type="domain" description="MobA-like NTP transferase" evidence="2">
    <location>
        <begin position="21"/>
        <end position="76"/>
    </location>
</feature>
<feature type="region of interest" description="Disordered" evidence="1">
    <location>
        <begin position="127"/>
        <end position="157"/>
    </location>
</feature>
<reference evidence="3" key="3">
    <citation type="submission" date="2010-09" db="EMBL/GenBank/DDBJ databases">
        <title>Annotation of Gaeumannomyces graminis var. tritici R3-111a-1.</title>
        <authorList>
            <consortium name="The Broad Institute Genome Sequencing Platform"/>
            <person name="Ma L.-J."/>
            <person name="Dead R."/>
            <person name="Young S.K."/>
            <person name="Zeng Q."/>
            <person name="Gargeya S."/>
            <person name="Fitzgerald M."/>
            <person name="Haas B."/>
            <person name="Abouelleil A."/>
            <person name="Alvarado L."/>
            <person name="Arachchi H.M."/>
            <person name="Berlin A."/>
            <person name="Brown A."/>
            <person name="Chapman S.B."/>
            <person name="Chen Z."/>
            <person name="Dunbar C."/>
            <person name="Freedman E."/>
            <person name="Gearin G."/>
            <person name="Gellesch M."/>
            <person name="Goldberg J."/>
            <person name="Griggs A."/>
            <person name="Gujja S."/>
            <person name="Heiman D."/>
            <person name="Howarth C."/>
            <person name="Larson L."/>
            <person name="Lui A."/>
            <person name="MacDonald P.J.P."/>
            <person name="Mehta T."/>
            <person name="Montmayeur A."/>
            <person name="Murphy C."/>
            <person name="Neiman D."/>
            <person name="Pearson M."/>
            <person name="Priest M."/>
            <person name="Roberts A."/>
            <person name="Saif S."/>
            <person name="Shea T."/>
            <person name="Shenoy N."/>
            <person name="Sisk P."/>
            <person name="Stolte C."/>
            <person name="Sykes S."/>
            <person name="Yandava C."/>
            <person name="Wortman J."/>
            <person name="Nusbaum C."/>
            <person name="Birren B."/>
        </authorList>
    </citation>
    <scope>NUCLEOTIDE SEQUENCE</scope>
    <source>
        <strain evidence="3">R3-111a-1</strain>
    </source>
</reference>
<dbReference type="EnsemblFungi" id="EJT71947">
    <property type="protein sequence ID" value="EJT71947"/>
    <property type="gene ID" value="GGTG_11198"/>
</dbReference>
<evidence type="ECO:0000313" key="5">
    <source>
        <dbReference type="Proteomes" id="UP000006039"/>
    </source>
</evidence>
<feature type="region of interest" description="Disordered" evidence="1">
    <location>
        <begin position="88"/>
        <end position="115"/>
    </location>
</feature>
<dbReference type="Pfam" id="PF12804">
    <property type="entry name" value="NTP_transf_3"/>
    <property type="match status" value="1"/>
</dbReference>
<dbReference type="GeneID" id="20351656"/>
<keyword evidence="5" id="KW-1185">Reference proteome</keyword>
<reference evidence="4" key="5">
    <citation type="submission" date="2018-04" db="UniProtKB">
        <authorList>
            <consortium name="EnsemblFungi"/>
        </authorList>
    </citation>
    <scope>IDENTIFICATION</scope>
    <source>
        <strain evidence="4">R3-111a-1</strain>
    </source>
</reference>
<dbReference type="Proteomes" id="UP000006039">
    <property type="component" value="Unassembled WGS sequence"/>
</dbReference>
<proteinExistence type="predicted"/>
<dbReference type="VEuPathDB" id="FungiDB:GGTG_11198"/>
<protein>
    <recommendedName>
        <fullName evidence="2">MobA-like NTP transferase domain-containing protein</fullName>
    </recommendedName>
</protein>
<dbReference type="InterPro" id="IPR025877">
    <property type="entry name" value="MobA-like_NTP_Trfase"/>
</dbReference>
<dbReference type="AlphaFoldDB" id="J3PCH7"/>
<dbReference type="OrthoDB" id="20872at2759"/>
<evidence type="ECO:0000259" key="2">
    <source>
        <dbReference type="Pfam" id="PF12804"/>
    </source>
</evidence>
<dbReference type="EMBL" id="GL385400">
    <property type="protein sequence ID" value="EJT71947.1"/>
    <property type="molecule type" value="Genomic_DNA"/>
</dbReference>
<reference evidence="5" key="1">
    <citation type="submission" date="2010-07" db="EMBL/GenBank/DDBJ databases">
        <title>The genome sequence of Gaeumannomyces graminis var. tritici strain R3-111a-1.</title>
        <authorList>
            <consortium name="The Broad Institute Genome Sequencing Platform"/>
            <person name="Ma L.-J."/>
            <person name="Dead R."/>
            <person name="Young S."/>
            <person name="Zeng Q."/>
            <person name="Koehrsen M."/>
            <person name="Alvarado L."/>
            <person name="Berlin A."/>
            <person name="Chapman S.B."/>
            <person name="Chen Z."/>
            <person name="Freedman E."/>
            <person name="Gellesch M."/>
            <person name="Goldberg J."/>
            <person name="Griggs A."/>
            <person name="Gujja S."/>
            <person name="Heilman E.R."/>
            <person name="Heiman D."/>
            <person name="Hepburn T."/>
            <person name="Howarth C."/>
            <person name="Jen D."/>
            <person name="Larson L."/>
            <person name="Mehta T."/>
            <person name="Neiman D."/>
            <person name="Pearson M."/>
            <person name="Roberts A."/>
            <person name="Saif S."/>
            <person name="Shea T."/>
            <person name="Shenoy N."/>
            <person name="Sisk P."/>
            <person name="Stolte C."/>
            <person name="Sykes S."/>
            <person name="Walk T."/>
            <person name="White J."/>
            <person name="Yandava C."/>
            <person name="Haas B."/>
            <person name="Nusbaum C."/>
            <person name="Birren B."/>
        </authorList>
    </citation>
    <scope>NUCLEOTIDE SEQUENCE [LARGE SCALE GENOMIC DNA]</scope>
    <source>
        <strain evidence="5">R3-111a-1</strain>
    </source>
</reference>
<dbReference type="InterPro" id="IPR029044">
    <property type="entry name" value="Nucleotide-diphossugar_trans"/>
</dbReference>
<organism evidence="3">
    <name type="scientific">Gaeumannomyces tritici (strain R3-111a-1)</name>
    <name type="common">Wheat and barley take-all root rot fungus</name>
    <name type="synonym">Gaeumannomyces graminis var. tritici</name>
    <dbReference type="NCBI Taxonomy" id="644352"/>
    <lineage>
        <taxon>Eukaryota</taxon>
        <taxon>Fungi</taxon>
        <taxon>Dikarya</taxon>
        <taxon>Ascomycota</taxon>
        <taxon>Pezizomycotina</taxon>
        <taxon>Sordariomycetes</taxon>
        <taxon>Sordariomycetidae</taxon>
        <taxon>Magnaporthales</taxon>
        <taxon>Magnaporthaceae</taxon>
        <taxon>Gaeumannomyces</taxon>
    </lineage>
</organism>
<dbReference type="Gene3D" id="3.90.550.10">
    <property type="entry name" value="Spore Coat Polysaccharide Biosynthesis Protein SpsA, Chain A"/>
    <property type="match status" value="1"/>
</dbReference>
<accession>J3PCH7</accession>
<reference evidence="3" key="2">
    <citation type="submission" date="2010-07" db="EMBL/GenBank/DDBJ databases">
        <authorList>
            <consortium name="The Broad Institute Genome Sequencing Platform"/>
            <consortium name="Broad Institute Genome Sequencing Center for Infectious Disease"/>
            <person name="Ma L.-J."/>
            <person name="Dead R."/>
            <person name="Young S."/>
            <person name="Zeng Q."/>
            <person name="Koehrsen M."/>
            <person name="Alvarado L."/>
            <person name="Berlin A."/>
            <person name="Chapman S.B."/>
            <person name="Chen Z."/>
            <person name="Freedman E."/>
            <person name="Gellesch M."/>
            <person name="Goldberg J."/>
            <person name="Griggs A."/>
            <person name="Gujja S."/>
            <person name="Heilman E.R."/>
            <person name="Heiman D."/>
            <person name="Hepburn T."/>
            <person name="Howarth C."/>
            <person name="Jen D."/>
            <person name="Larson L."/>
            <person name="Mehta T."/>
            <person name="Neiman D."/>
            <person name="Pearson M."/>
            <person name="Roberts A."/>
            <person name="Saif S."/>
            <person name="Shea T."/>
            <person name="Shenoy N."/>
            <person name="Sisk P."/>
            <person name="Stolte C."/>
            <person name="Sykes S."/>
            <person name="Walk T."/>
            <person name="White J."/>
            <person name="Yandava C."/>
            <person name="Haas B."/>
            <person name="Nusbaum C."/>
            <person name="Birren B."/>
        </authorList>
    </citation>
    <scope>NUCLEOTIDE SEQUENCE</scope>
    <source>
        <strain evidence="3">R3-111a-1</strain>
    </source>
</reference>
<reference evidence="4" key="4">
    <citation type="journal article" date="2015" name="G3 (Bethesda)">
        <title>Genome sequences of three phytopathogenic species of the Magnaporthaceae family of fungi.</title>
        <authorList>
            <person name="Okagaki L.H."/>
            <person name="Nunes C.C."/>
            <person name="Sailsbery J."/>
            <person name="Clay B."/>
            <person name="Brown D."/>
            <person name="John T."/>
            <person name="Oh Y."/>
            <person name="Young N."/>
            <person name="Fitzgerald M."/>
            <person name="Haas B.J."/>
            <person name="Zeng Q."/>
            <person name="Young S."/>
            <person name="Adiconis X."/>
            <person name="Fan L."/>
            <person name="Levin J.Z."/>
            <person name="Mitchell T.K."/>
            <person name="Okubara P.A."/>
            <person name="Farman M.L."/>
            <person name="Kohn L.M."/>
            <person name="Birren B."/>
            <person name="Ma L.-J."/>
            <person name="Dean R.A."/>
        </authorList>
    </citation>
    <scope>NUCLEOTIDE SEQUENCE</scope>
    <source>
        <strain evidence="4">R3-111a-1</strain>
    </source>
</reference>
<sequence length="260" mass="26462">MSSQHHHHHHHQKRPPPLRPLLLAGGRSTRMGSPKHLLPMPDGRPLYQHLAEALQAACPECPAVHVSLAYDSPLDARLRFALISSLVEDDDGDDSTSSSEDGEGNNRDGGGGGGGGGLLLARLDDYARAPSPSGAGPTLQHCGGGSGDDGGGGGSGTAPAAVVTCFRGADGRPEPLVGIWTPEALGRLAAAAASAGAGGSGSTGGCCPDAVLEELGDAVVTLEPPSGGGICDVKTKEDWDCALEKLRLRREPRPSRRCAA</sequence>
<dbReference type="HOGENOM" id="CLU_055597_3_0_1"/>
<dbReference type="GO" id="GO:0016779">
    <property type="term" value="F:nucleotidyltransferase activity"/>
    <property type="evidence" value="ECO:0007669"/>
    <property type="project" value="UniProtKB-ARBA"/>
</dbReference>
<evidence type="ECO:0000256" key="1">
    <source>
        <dbReference type="SAM" id="MobiDB-lite"/>
    </source>
</evidence>
<gene>
    <name evidence="4" type="primary">20351656</name>
    <name evidence="3" type="ORF">GGTG_11198</name>
</gene>
<evidence type="ECO:0000313" key="4">
    <source>
        <dbReference type="EnsemblFungi" id="EJT71947"/>
    </source>
</evidence>
<feature type="region of interest" description="Disordered" evidence="1">
    <location>
        <begin position="1"/>
        <end position="35"/>
    </location>
</feature>
<name>J3PCH7_GAET3</name>
<dbReference type="RefSeq" id="XP_009227344.1">
    <property type="nucleotide sequence ID" value="XM_009229080.1"/>
</dbReference>
<feature type="compositionally biased region" description="Basic residues" evidence="1">
    <location>
        <begin position="1"/>
        <end position="16"/>
    </location>
</feature>